<name>A0A251XM13_CLAMM</name>
<accession>A0A251XM13</accession>
<dbReference type="AlphaFoldDB" id="A0A251XM13"/>
<feature type="region of interest" description="Disordered" evidence="1">
    <location>
        <begin position="37"/>
        <end position="58"/>
    </location>
</feature>
<proteinExistence type="predicted"/>
<feature type="region of interest" description="Disordered" evidence="1">
    <location>
        <begin position="1"/>
        <end position="21"/>
    </location>
</feature>
<evidence type="ECO:0000313" key="3">
    <source>
        <dbReference type="Proteomes" id="UP000195062"/>
    </source>
</evidence>
<organism evidence="2 3">
    <name type="scientific">Clavibacter michiganensis subsp. michiganensis</name>
    <dbReference type="NCBI Taxonomy" id="33013"/>
    <lineage>
        <taxon>Bacteria</taxon>
        <taxon>Bacillati</taxon>
        <taxon>Actinomycetota</taxon>
        <taxon>Actinomycetes</taxon>
        <taxon>Micrococcales</taxon>
        <taxon>Microbacteriaceae</taxon>
        <taxon>Clavibacter</taxon>
    </lineage>
</organism>
<dbReference type="Proteomes" id="UP000195062">
    <property type="component" value="Unassembled WGS sequence"/>
</dbReference>
<comment type="caution">
    <text evidence="2">The sequence shown here is derived from an EMBL/GenBank/DDBJ whole genome shotgun (WGS) entry which is preliminary data.</text>
</comment>
<protein>
    <submittedName>
        <fullName evidence="2">Uncharacterized protein</fullName>
    </submittedName>
</protein>
<evidence type="ECO:0000313" key="2">
    <source>
        <dbReference type="EMBL" id="OUE04466.1"/>
    </source>
</evidence>
<dbReference type="EMBL" id="MDHH01000001">
    <property type="protein sequence ID" value="OUE04466.1"/>
    <property type="molecule type" value="Genomic_DNA"/>
</dbReference>
<gene>
    <name evidence="2" type="ORF">CMMCAS07_05935</name>
</gene>
<evidence type="ECO:0000256" key="1">
    <source>
        <dbReference type="SAM" id="MobiDB-lite"/>
    </source>
</evidence>
<sequence>MNGSASGASQRSATCMPSTRTARPVAGMKKLWSNAPSTPSCTRYRAPPLMTEASTTSASSRFLRRRGTWIRGTLGARSRGRAGASAMPALATGGLLQPVDDLLGAASESALMVCSTCWR</sequence>
<reference evidence="2 3" key="1">
    <citation type="submission" date="2016-08" db="EMBL/GenBank/DDBJ databases">
        <title>Genome sequence of Clavibacter michiganensis subsp. michiganensis strain CASJ007.</title>
        <authorList>
            <person name="Thapa S.P."/>
            <person name="Coaker G."/>
        </authorList>
    </citation>
    <scope>NUCLEOTIDE SEQUENCE [LARGE SCALE GENOMIC DNA]</scope>
    <source>
        <strain evidence="2">CASJ007</strain>
    </source>
</reference>
<keyword evidence="3" id="KW-1185">Reference proteome</keyword>